<proteinExistence type="predicted"/>
<gene>
    <name evidence="2" type="ORF">CfE428DRAFT_1311</name>
</gene>
<dbReference type="InterPro" id="IPR029063">
    <property type="entry name" value="SAM-dependent_MTases_sf"/>
</dbReference>
<dbReference type="GO" id="GO:0032259">
    <property type="term" value="P:methylation"/>
    <property type="evidence" value="ECO:0007669"/>
    <property type="project" value="UniProtKB-KW"/>
</dbReference>
<dbReference type="SUPFAM" id="SSF53335">
    <property type="entry name" value="S-adenosyl-L-methionine-dependent methyltransferases"/>
    <property type="match status" value="1"/>
</dbReference>
<dbReference type="STRING" id="497964.CfE428DRAFT_1311"/>
<dbReference type="Gene3D" id="3.40.50.150">
    <property type="entry name" value="Vaccinia Virus protein VP39"/>
    <property type="match status" value="1"/>
</dbReference>
<dbReference type="GO" id="GO:0008168">
    <property type="term" value="F:methyltransferase activity"/>
    <property type="evidence" value="ECO:0007669"/>
    <property type="project" value="UniProtKB-KW"/>
</dbReference>
<dbReference type="InParanoid" id="B4CXM0"/>
<name>B4CXM0_9BACT</name>
<dbReference type="Proteomes" id="UP000005824">
    <property type="component" value="Unassembled WGS sequence"/>
</dbReference>
<dbReference type="RefSeq" id="WP_006978637.1">
    <property type="nucleotide sequence ID" value="NZ_ABVL01000003.1"/>
</dbReference>
<evidence type="ECO:0000259" key="1">
    <source>
        <dbReference type="Pfam" id="PF13649"/>
    </source>
</evidence>
<dbReference type="eggNOG" id="COG2227">
    <property type="taxonomic scope" value="Bacteria"/>
</dbReference>
<accession>B4CXM0</accession>
<dbReference type="Pfam" id="PF13649">
    <property type="entry name" value="Methyltransf_25"/>
    <property type="match status" value="1"/>
</dbReference>
<evidence type="ECO:0000313" key="3">
    <source>
        <dbReference type="Proteomes" id="UP000005824"/>
    </source>
</evidence>
<evidence type="ECO:0000313" key="2">
    <source>
        <dbReference type="EMBL" id="EDY21018.1"/>
    </source>
</evidence>
<keyword evidence="2" id="KW-0489">Methyltransferase</keyword>
<protein>
    <submittedName>
        <fullName evidence="2">Methyltransferase type 12</fullName>
    </submittedName>
</protein>
<dbReference type="InterPro" id="IPR041698">
    <property type="entry name" value="Methyltransf_25"/>
</dbReference>
<keyword evidence="2" id="KW-0808">Transferase</keyword>
<dbReference type="AlphaFoldDB" id="B4CXM0"/>
<dbReference type="CDD" id="cd02440">
    <property type="entry name" value="AdoMet_MTases"/>
    <property type="match status" value="1"/>
</dbReference>
<organism evidence="2 3">
    <name type="scientific">Chthoniobacter flavus Ellin428</name>
    <dbReference type="NCBI Taxonomy" id="497964"/>
    <lineage>
        <taxon>Bacteria</taxon>
        <taxon>Pseudomonadati</taxon>
        <taxon>Verrucomicrobiota</taxon>
        <taxon>Spartobacteria</taxon>
        <taxon>Chthoniobacterales</taxon>
        <taxon>Chthoniobacteraceae</taxon>
        <taxon>Chthoniobacter</taxon>
    </lineage>
</organism>
<dbReference type="EMBL" id="ABVL01000003">
    <property type="protein sequence ID" value="EDY21018.1"/>
    <property type="molecule type" value="Genomic_DNA"/>
</dbReference>
<keyword evidence="3" id="KW-1185">Reference proteome</keyword>
<feature type="domain" description="Methyltransferase" evidence="1">
    <location>
        <begin position="53"/>
        <end position="150"/>
    </location>
</feature>
<comment type="caution">
    <text evidence="2">The sequence shown here is derived from an EMBL/GenBank/DDBJ whole genome shotgun (WGS) entry which is preliminary data.</text>
</comment>
<reference evidence="2 3" key="1">
    <citation type="journal article" date="2011" name="J. Bacteriol.">
        <title>Genome sequence of Chthoniobacter flavus Ellin428, an aerobic heterotrophic soil bacterium.</title>
        <authorList>
            <person name="Kant R."/>
            <person name="van Passel M.W."/>
            <person name="Palva A."/>
            <person name="Lucas S."/>
            <person name="Lapidus A."/>
            <person name="Glavina Del Rio T."/>
            <person name="Dalin E."/>
            <person name="Tice H."/>
            <person name="Bruce D."/>
            <person name="Goodwin L."/>
            <person name="Pitluck S."/>
            <person name="Larimer F.W."/>
            <person name="Land M.L."/>
            <person name="Hauser L."/>
            <person name="Sangwan P."/>
            <person name="de Vos W.M."/>
            <person name="Janssen P.H."/>
            <person name="Smidt H."/>
        </authorList>
    </citation>
    <scope>NUCLEOTIDE SEQUENCE [LARGE SCALE GENOMIC DNA]</scope>
    <source>
        <strain evidence="2 3">Ellin428</strain>
    </source>
</reference>
<sequence length="270" mass="30692" precursor="true">MSDLELEGSPAVALADYDSIARVYDLWASCDPASKPCWDFYRREVTRHGGVCLEVGVGTGAVMLGAGPTVAHYYGIDLSRSMLAELETKRASLPPLPFSYTLIHGDVRQIRLSGPPPTLAIVPFRTVGHFLTADSRIALLRHLREICAPGARCILDHYKFNLKWAQQHDRVTRWMGEGTINGQTFVLSDTYAYDFARREMECLLCVEEIARHGTVVNKRYSAFRFSWLEDDEVYRYAEIAGWRVEQRWGDFEYSDFSGDAKDQVWLLRAP</sequence>